<feature type="transmembrane region" description="Helical" evidence="6">
    <location>
        <begin position="156"/>
        <end position="177"/>
    </location>
</feature>
<evidence type="ECO:0000256" key="5">
    <source>
        <dbReference type="ARBA" id="ARBA00023136"/>
    </source>
</evidence>
<gene>
    <name evidence="8" type="ORF">SAMN04488052_10331</name>
</gene>
<dbReference type="InterPro" id="IPR015414">
    <property type="entry name" value="TMEM64"/>
</dbReference>
<proteinExistence type="inferred from homology"/>
<keyword evidence="9" id="KW-1185">Reference proteome</keyword>
<evidence type="ECO:0000256" key="6">
    <source>
        <dbReference type="RuleBase" id="RU366058"/>
    </source>
</evidence>
<feature type="transmembrane region" description="Helical" evidence="6">
    <location>
        <begin position="83"/>
        <end position="104"/>
    </location>
</feature>
<evidence type="ECO:0000313" key="8">
    <source>
        <dbReference type="EMBL" id="SEO79144.1"/>
    </source>
</evidence>
<dbReference type="RefSeq" id="WP_245753986.1">
    <property type="nucleotide sequence ID" value="NZ_FOEG01000003.1"/>
</dbReference>
<evidence type="ECO:0000313" key="9">
    <source>
        <dbReference type="Proteomes" id="UP000199657"/>
    </source>
</evidence>
<keyword evidence="5 6" id="KW-0472">Membrane</keyword>
<feature type="transmembrane region" description="Helical" evidence="6">
    <location>
        <begin position="52"/>
        <end position="76"/>
    </location>
</feature>
<dbReference type="InterPro" id="IPR032816">
    <property type="entry name" value="VTT_dom"/>
</dbReference>
<comment type="subcellular location">
    <subcellularLocation>
        <location evidence="1 6">Cell membrane</location>
        <topology evidence="1 6">Multi-pass membrane protein</topology>
    </subcellularLocation>
</comment>
<accession>A0A1H8SLA5</accession>
<reference evidence="8 9" key="1">
    <citation type="submission" date="2016-10" db="EMBL/GenBank/DDBJ databases">
        <authorList>
            <person name="de Groot N.N."/>
        </authorList>
    </citation>
    <scope>NUCLEOTIDE SEQUENCE [LARGE SCALE GENOMIC DNA]</scope>
    <source>
        <strain evidence="8 9">CGMCC 1.6291</strain>
    </source>
</reference>
<dbReference type="AlphaFoldDB" id="A0A1H8SLA5"/>
<comment type="similarity">
    <text evidence="6">Belongs to the TVP38/TMEM64 family.</text>
</comment>
<organism evidence="8 9">
    <name type="scientific">Aquisalimonas asiatica</name>
    <dbReference type="NCBI Taxonomy" id="406100"/>
    <lineage>
        <taxon>Bacteria</taxon>
        <taxon>Pseudomonadati</taxon>
        <taxon>Pseudomonadota</taxon>
        <taxon>Gammaproteobacteria</taxon>
        <taxon>Chromatiales</taxon>
        <taxon>Ectothiorhodospiraceae</taxon>
        <taxon>Aquisalimonas</taxon>
    </lineage>
</organism>
<evidence type="ECO:0000256" key="2">
    <source>
        <dbReference type="ARBA" id="ARBA00022475"/>
    </source>
</evidence>
<dbReference type="PANTHER" id="PTHR12677">
    <property type="entry name" value="GOLGI APPARATUS MEMBRANE PROTEIN TVP38-RELATED"/>
    <property type="match status" value="1"/>
</dbReference>
<dbReference type="GO" id="GO:0005886">
    <property type="term" value="C:plasma membrane"/>
    <property type="evidence" value="ECO:0007669"/>
    <property type="project" value="UniProtKB-SubCell"/>
</dbReference>
<evidence type="ECO:0000259" key="7">
    <source>
        <dbReference type="Pfam" id="PF09335"/>
    </source>
</evidence>
<name>A0A1H8SLA5_9GAMM</name>
<dbReference type="Pfam" id="PF09335">
    <property type="entry name" value="VTT_dom"/>
    <property type="match status" value="1"/>
</dbReference>
<dbReference type="Proteomes" id="UP000199657">
    <property type="component" value="Unassembled WGS sequence"/>
</dbReference>
<feature type="domain" description="VTT" evidence="7">
    <location>
        <begin position="63"/>
        <end position="179"/>
    </location>
</feature>
<keyword evidence="3 6" id="KW-0812">Transmembrane</keyword>
<feature type="transmembrane region" description="Helical" evidence="6">
    <location>
        <begin position="127"/>
        <end position="149"/>
    </location>
</feature>
<protein>
    <recommendedName>
        <fullName evidence="6">TVP38/TMEM64 family membrane protein</fullName>
    </recommendedName>
</protein>
<evidence type="ECO:0000256" key="4">
    <source>
        <dbReference type="ARBA" id="ARBA00022989"/>
    </source>
</evidence>
<dbReference type="EMBL" id="FOEG01000003">
    <property type="protein sequence ID" value="SEO79144.1"/>
    <property type="molecule type" value="Genomic_DNA"/>
</dbReference>
<evidence type="ECO:0000256" key="3">
    <source>
        <dbReference type="ARBA" id="ARBA00022692"/>
    </source>
</evidence>
<keyword evidence="2 6" id="KW-1003">Cell membrane</keyword>
<sequence length="243" mass="25861">MAGRGKLMMRIALGLAVVALLIVGYQFRGELSPGMLQRRLDDLGMLAPFAFMAAYAVATVAFLPGLVFTIAGGVLFGPVFGTLYSLTGATIGALLAFLVARYLASDLVARHTGGRLKKLIVGVEREGWRFVAFTRLVPIFPFNLLNYALGLTRIGFMPYAIATFICMAPGAFAYTWIGHAGAETVAGGRSGINAVLIAIGLLAAVIFLPRLIRRFKNDPTVDVEAASDSVTATAGEENNDRDV</sequence>
<evidence type="ECO:0000256" key="1">
    <source>
        <dbReference type="ARBA" id="ARBA00004651"/>
    </source>
</evidence>
<dbReference type="PANTHER" id="PTHR12677:SF59">
    <property type="entry name" value="GOLGI APPARATUS MEMBRANE PROTEIN TVP38-RELATED"/>
    <property type="match status" value="1"/>
</dbReference>
<feature type="transmembrane region" description="Helical" evidence="6">
    <location>
        <begin position="189"/>
        <end position="208"/>
    </location>
</feature>
<keyword evidence="4 6" id="KW-1133">Transmembrane helix</keyword>
<dbReference type="STRING" id="406100.SAMN04488052_10331"/>